<keyword evidence="2" id="KW-1133">Transmembrane helix</keyword>
<accession>A0ABY4QTN2</accession>
<evidence type="ECO:0000256" key="2">
    <source>
        <dbReference type="SAM" id="Phobius"/>
    </source>
</evidence>
<keyword evidence="4" id="KW-1185">Reference proteome</keyword>
<keyword evidence="2" id="KW-0472">Membrane</keyword>
<feature type="compositionally biased region" description="Pro residues" evidence="1">
    <location>
        <begin position="218"/>
        <end position="227"/>
    </location>
</feature>
<name>A0ABY4QTN2_9ACTN</name>
<feature type="transmembrane region" description="Helical" evidence="2">
    <location>
        <begin position="95"/>
        <end position="116"/>
    </location>
</feature>
<protein>
    <submittedName>
        <fullName evidence="3">DUF3159 domain-containing protein</fullName>
    </submittedName>
</protein>
<dbReference type="RefSeq" id="WP_249769053.1">
    <property type="nucleotide sequence ID" value="NZ_CP097332.1"/>
</dbReference>
<feature type="transmembrane region" description="Helical" evidence="2">
    <location>
        <begin position="178"/>
        <end position="200"/>
    </location>
</feature>
<evidence type="ECO:0000313" key="3">
    <source>
        <dbReference type="EMBL" id="UQX86699.1"/>
    </source>
</evidence>
<feature type="transmembrane region" description="Helical" evidence="2">
    <location>
        <begin position="21"/>
        <end position="41"/>
    </location>
</feature>
<dbReference type="InterPro" id="IPR016566">
    <property type="entry name" value="UCP010219"/>
</dbReference>
<feature type="transmembrane region" description="Helical" evidence="2">
    <location>
        <begin position="148"/>
        <end position="166"/>
    </location>
</feature>
<evidence type="ECO:0000256" key="1">
    <source>
        <dbReference type="SAM" id="MobiDB-lite"/>
    </source>
</evidence>
<feature type="compositionally biased region" description="Gly residues" evidence="1">
    <location>
        <begin position="231"/>
        <end position="248"/>
    </location>
</feature>
<evidence type="ECO:0000313" key="4">
    <source>
        <dbReference type="Proteomes" id="UP001056336"/>
    </source>
</evidence>
<organism evidence="3 4">
    <name type="scientific">Jatrophihabitans telluris</name>
    <dbReference type="NCBI Taxonomy" id="2038343"/>
    <lineage>
        <taxon>Bacteria</taxon>
        <taxon>Bacillati</taxon>
        <taxon>Actinomycetota</taxon>
        <taxon>Actinomycetes</taxon>
        <taxon>Jatrophihabitantales</taxon>
        <taxon>Jatrophihabitantaceae</taxon>
        <taxon>Jatrophihabitans</taxon>
    </lineage>
</organism>
<feature type="region of interest" description="Disordered" evidence="1">
    <location>
        <begin position="211"/>
        <end position="248"/>
    </location>
</feature>
<gene>
    <name evidence="3" type="ORF">M6D93_10285</name>
</gene>
<proteinExistence type="predicted"/>
<feature type="transmembrane region" description="Helical" evidence="2">
    <location>
        <begin position="47"/>
        <end position="64"/>
    </location>
</feature>
<dbReference type="Pfam" id="PF11361">
    <property type="entry name" value="DUF3159"/>
    <property type="match status" value="1"/>
</dbReference>
<dbReference type="Proteomes" id="UP001056336">
    <property type="component" value="Chromosome"/>
</dbReference>
<keyword evidence="2" id="KW-0812">Transmembrane</keyword>
<reference evidence="3" key="2">
    <citation type="submission" date="2022-05" db="EMBL/GenBank/DDBJ databases">
        <authorList>
            <person name="Kim J.-S."/>
            <person name="Lee K."/>
            <person name="Suh M."/>
            <person name="Eom M."/>
            <person name="Kim J.-S."/>
            <person name="Kim D.-S."/>
            <person name="Ko S.-H."/>
            <person name="Shin Y."/>
            <person name="Lee J.-S."/>
        </authorList>
    </citation>
    <scope>NUCLEOTIDE SEQUENCE</scope>
    <source>
        <strain evidence="3">N237</strain>
    </source>
</reference>
<dbReference type="EMBL" id="CP097332">
    <property type="protein sequence ID" value="UQX86699.1"/>
    <property type="molecule type" value="Genomic_DNA"/>
</dbReference>
<feature type="transmembrane region" description="Helical" evidence="2">
    <location>
        <begin position="71"/>
        <end position="89"/>
    </location>
</feature>
<reference evidence="3" key="1">
    <citation type="journal article" date="2018" name="Int. J. Syst. Evol. Microbiol.">
        <title>Jatrophihabitans telluris sp. nov., isolated from sediment soil of lava forest wetlands and the emended description of the genus Jatrophihabitans.</title>
        <authorList>
            <person name="Lee K.C."/>
            <person name="Suh M.K."/>
            <person name="Eom M.K."/>
            <person name="Kim K.K."/>
            <person name="Kim J.S."/>
            <person name="Kim D.S."/>
            <person name="Ko S.H."/>
            <person name="Shin Y.K."/>
            <person name="Lee J.S."/>
        </authorList>
    </citation>
    <scope>NUCLEOTIDE SEQUENCE</scope>
    <source>
        <strain evidence="3">N237</strain>
    </source>
</reference>
<sequence length="248" mass="26249">MTSPEGFREQTRQQLLNSFGGWSGTVVAAVPPIVFVIANALWGLRTAIIAAVAAGLIVASYRLIRREPVQHALMGLFSVAVAAGIAAYLGQARGFFLLGIAGSIVYAAIFAVSLLARRPLVGILWEFLEPSPLPEATPWYRVPGLRRAYDLASLAALAMFAARGAVQLSLFRDNKTGLLAVARLAMGYPLYVAVLAYAFWVGRRARHRLGDADTQQLSPPPAEPPRPASGGADGLANGGLGLGQGNEE</sequence>